<dbReference type="EMBL" id="AP026708">
    <property type="protein sequence ID" value="BDQ34819.1"/>
    <property type="molecule type" value="Genomic_DNA"/>
</dbReference>
<keyword evidence="2" id="KW-1185">Reference proteome</keyword>
<sequence length="1282" mass="144038">MPMPFEVDSEMIKSLDAVELVELVRRLLHAEARSNGILLGGIHVPCEINIPDGGEDARIKWGDGPEKTDYLPHRNCVIQIKATIMQPSDCKKEVKVKGGDDILNEAMAEVLNEGHAYIIICNETAVGQKLARRQKAIRDGITECDEDWRKAAALDFYDATKLADWSNLYPTVALWLFELKKRISLGGYQTWAEWADDSGAENYSFEGDDSPRVVRTLKDQNEALAIGEAFQELRDHLASPRQCSRLVGLSGLGKTRLILEAFKADDSLDGRARSEQALYVNYQVVRDEVVRTAMSLRDIGADCVYIVDECPLPVHNALYDLISANKSRMRLVTIDHDAADTANKTLFYKALPASDSVIEAILQQRYPYMGEKDLKRVVKFAEGYPGMAVLFGDYLVDGGAGISELQDDEMVWKIVRQRKGEDAAAEWTLGVLSLFQHIGVDGAGPRKQLDAVAEVFKIDPEIAYRHAAEWTAREVLQRQGDYGQVRPHPIANRLARDVVDRTPTDTFAKFFTKDFPQSLTTGFCRRLAGLGEHGKSLAVAEKLLFDASILGSFEALNSEVGAKSFYYLVEIVPEAASRILEHVFEGLSIDDLFSFKDGRRYMVWALEKLAFRKDYFEPAATMMMKLGAAEVETGIGNNAFNQFKNFYQCYLSGTEAPPEERLLVADSGLGMGDERVRDVCIEALCHGLTSWHFSRMGGAEEQAGQKALVDWQPKTHVELVGHFVGILDRLQPLAVRKDSVGESVRGRVAGQIRGLIRNGVFDPVEQFVVAVCKEVGFWPDCVKAIADWLYYNAEDSDGDLVERVKILHGQLGPDSLESRLEYFVLQKPWGIHDPNVPYDKDGDVLAGEKYAEVMAQSIAEEWKAKELGLGWILERLLYSDAGNVVSFMRKVGELSDSLESDIFEVIKAAEKGGIEHLNDGVLKGLIYANQDMDLHARILDRVFESEVLIAFLPLFSVIKDMTDSDIDRIVASLKKDYDPWAFAYLGMGRSLDTVSRGKVAELLVALSERGSREKWQAIDILSLYLHGEKYIPDELLATAKALTISPELFSEKVDSHDRHYSYERVAIKAALTGRDEGFVVQLVEIIVNTVSGDRIFHHDVDHTFREIIKSLIADYPEQVWGPIQKYVLDDGRRFRMGLEMMLSDYGSRGPLSAKILFDLPHDMLLRWAMEYPEVGPEFLLDIAPILQKDENEKYEWSDFVAKMLDAFPDNNGFLSTLANKCVPSSWSGSIVPHMERAQGVISTCLDHPHPNVRRWAAQEVRLLNRRISRWAKDEAERNMLYS</sequence>
<evidence type="ECO:0008006" key="3">
    <source>
        <dbReference type="Google" id="ProtNLM"/>
    </source>
</evidence>
<evidence type="ECO:0000313" key="2">
    <source>
        <dbReference type="Proteomes" id="UP001061361"/>
    </source>
</evidence>
<organism evidence="1 2">
    <name type="scientific">Pseudodesulfovibrio portus</name>
    <dbReference type="NCBI Taxonomy" id="231439"/>
    <lineage>
        <taxon>Bacteria</taxon>
        <taxon>Pseudomonadati</taxon>
        <taxon>Thermodesulfobacteriota</taxon>
        <taxon>Desulfovibrionia</taxon>
        <taxon>Desulfovibrionales</taxon>
        <taxon>Desulfovibrionaceae</taxon>
    </lineage>
</organism>
<dbReference type="RefSeq" id="WP_264981708.1">
    <property type="nucleotide sequence ID" value="NZ_AP026708.1"/>
</dbReference>
<gene>
    <name evidence="1" type="ORF">JCM14722_23610</name>
</gene>
<protein>
    <recommendedName>
        <fullName evidence="3">ATP-binding protein</fullName>
    </recommendedName>
</protein>
<accession>A0ABM8AU93</accession>
<dbReference type="Proteomes" id="UP001061361">
    <property type="component" value="Chromosome"/>
</dbReference>
<proteinExistence type="predicted"/>
<evidence type="ECO:0000313" key="1">
    <source>
        <dbReference type="EMBL" id="BDQ34819.1"/>
    </source>
</evidence>
<reference evidence="1" key="1">
    <citation type="submission" date="2022-08" db="EMBL/GenBank/DDBJ databases">
        <title>Genome Sequence of the sulphate-reducing bacterium, Pseudodesulfovibrio portus JCM14722.</title>
        <authorList>
            <person name="Kondo R."/>
            <person name="Kataoka T."/>
        </authorList>
    </citation>
    <scope>NUCLEOTIDE SEQUENCE</scope>
    <source>
        <strain evidence="1">JCM 14722</strain>
    </source>
</reference>
<name>A0ABM8AU93_9BACT</name>